<dbReference type="AlphaFoldDB" id="A0A0C3QVJ3"/>
<dbReference type="HOGENOM" id="CLU_2348216_0_0_1"/>
<dbReference type="SUPFAM" id="SSF81383">
    <property type="entry name" value="F-box domain"/>
    <property type="match status" value="1"/>
</dbReference>
<dbReference type="EMBL" id="KN822953">
    <property type="protein sequence ID" value="KIO32684.1"/>
    <property type="molecule type" value="Genomic_DNA"/>
</dbReference>
<reference evidence="3" key="2">
    <citation type="submission" date="2015-01" db="EMBL/GenBank/DDBJ databases">
        <title>Evolutionary Origins and Diversification of the Mycorrhizal Mutualists.</title>
        <authorList>
            <consortium name="DOE Joint Genome Institute"/>
            <consortium name="Mycorrhizal Genomics Consortium"/>
            <person name="Kohler A."/>
            <person name="Kuo A."/>
            <person name="Nagy L.G."/>
            <person name="Floudas D."/>
            <person name="Copeland A."/>
            <person name="Barry K.W."/>
            <person name="Cichocki N."/>
            <person name="Veneault-Fourrey C."/>
            <person name="LaButti K."/>
            <person name="Lindquist E.A."/>
            <person name="Lipzen A."/>
            <person name="Lundell T."/>
            <person name="Morin E."/>
            <person name="Murat C."/>
            <person name="Riley R."/>
            <person name="Ohm R."/>
            <person name="Sun H."/>
            <person name="Tunlid A."/>
            <person name="Henrissat B."/>
            <person name="Grigoriev I.V."/>
            <person name="Hibbett D.S."/>
            <person name="Martin F."/>
        </authorList>
    </citation>
    <scope>NUCLEOTIDE SEQUENCE [LARGE SCALE GENOMIC DNA]</scope>
    <source>
        <strain evidence="3">MUT 4182</strain>
    </source>
</reference>
<keyword evidence="3" id="KW-1185">Reference proteome</keyword>
<dbReference type="Pfam" id="PF00646">
    <property type="entry name" value="F-box"/>
    <property type="match status" value="1"/>
</dbReference>
<sequence>MPFDLLPPELILQILQSLPVQDITAFNLASRYCHNIVLLHENAVYQAVAAFHGFIQPSSDRHSPPLISENFVAASFYVNTPGEADSATTTSRSRNPM</sequence>
<dbReference type="InterPro" id="IPR001810">
    <property type="entry name" value="F-box_dom"/>
</dbReference>
<evidence type="ECO:0000313" key="2">
    <source>
        <dbReference type="EMBL" id="KIO32684.1"/>
    </source>
</evidence>
<proteinExistence type="predicted"/>
<dbReference type="InterPro" id="IPR036047">
    <property type="entry name" value="F-box-like_dom_sf"/>
</dbReference>
<dbReference type="PROSITE" id="PS50181">
    <property type="entry name" value="FBOX"/>
    <property type="match status" value="1"/>
</dbReference>
<dbReference type="OrthoDB" id="550575at2759"/>
<organism evidence="2 3">
    <name type="scientific">Tulasnella calospora MUT 4182</name>
    <dbReference type="NCBI Taxonomy" id="1051891"/>
    <lineage>
        <taxon>Eukaryota</taxon>
        <taxon>Fungi</taxon>
        <taxon>Dikarya</taxon>
        <taxon>Basidiomycota</taxon>
        <taxon>Agaricomycotina</taxon>
        <taxon>Agaricomycetes</taxon>
        <taxon>Cantharellales</taxon>
        <taxon>Tulasnellaceae</taxon>
        <taxon>Tulasnella</taxon>
    </lineage>
</organism>
<name>A0A0C3QVJ3_9AGAM</name>
<gene>
    <name evidence="2" type="ORF">M407DRAFT_18442</name>
</gene>
<dbReference type="Proteomes" id="UP000054248">
    <property type="component" value="Unassembled WGS sequence"/>
</dbReference>
<feature type="domain" description="F-box" evidence="1">
    <location>
        <begin position="1"/>
        <end position="48"/>
    </location>
</feature>
<protein>
    <recommendedName>
        <fullName evidence="1">F-box domain-containing protein</fullName>
    </recommendedName>
</protein>
<evidence type="ECO:0000313" key="3">
    <source>
        <dbReference type="Proteomes" id="UP000054248"/>
    </source>
</evidence>
<reference evidence="2 3" key="1">
    <citation type="submission" date="2014-04" db="EMBL/GenBank/DDBJ databases">
        <authorList>
            <consortium name="DOE Joint Genome Institute"/>
            <person name="Kuo A."/>
            <person name="Girlanda M."/>
            <person name="Perotto S."/>
            <person name="Kohler A."/>
            <person name="Nagy L.G."/>
            <person name="Floudas D."/>
            <person name="Copeland A."/>
            <person name="Barry K.W."/>
            <person name="Cichocki N."/>
            <person name="Veneault-Fourrey C."/>
            <person name="LaButti K."/>
            <person name="Lindquist E.A."/>
            <person name="Lipzen A."/>
            <person name="Lundell T."/>
            <person name="Morin E."/>
            <person name="Murat C."/>
            <person name="Sun H."/>
            <person name="Tunlid A."/>
            <person name="Henrissat B."/>
            <person name="Grigoriev I.V."/>
            <person name="Hibbett D.S."/>
            <person name="Martin F."/>
            <person name="Nordberg H.P."/>
            <person name="Cantor M.N."/>
            <person name="Hua S.X."/>
        </authorList>
    </citation>
    <scope>NUCLEOTIDE SEQUENCE [LARGE SCALE GENOMIC DNA]</scope>
    <source>
        <strain evidence="2 3">MUT 4182</strain>
    </source>
</reference>
<evidence type="ECO:0000259" key="1">
    <source>
        <dbReference type="PROSITE" id="PS50181"/>
    </source>
</evidence>
<accession>A0A0C3QVJ3</accession>